<dbReference type="AlphaFoldDB" id="L0KFN3"/>
<feature type="transmembrane region" description="Helical" evidence="5">
    <location>
        <begin position="348"/>
        <end position="365"/>
    </location>
</feature>
<keyword evidence="2 5" id="KW-0812">Transmembrane</keyword>
<feature type="transmembrane region" description="Helical" evidence="5">
    <location>
        <begin position="438"/>
        <end position="456"/>
    </location>
</feature>
<feature type="transmembrane region" description="Helical" evidence="5">
    <location>
        <begin position="522"/>
        <end position="538"/>
    </location>
</feature>
<feature type="transmembrane region" description="Helical" evidence="5">
    <location>
        <begin position="230"/>
        <end position="248"/>
    </location>
</feature>
<keyword evidence="3 5" id="KW-1133">Transmembrane helix</keyword>
<evidence type="ECO:0000256" key="2">
    <source>
        <dbReference type="ARBA" id="ARBA00022692"/>
    </source>
</evidence>
<dbReference type="GO" id="GO:0016020">
    <property type="term" value="C:membrane"/>
    <property type="evidence" value="ECO:0007669"/>
    <property type="project" value="UniProtKB-SubCell"/>
</dbReference>
<dbReference type="eggNOG" id="COG2246">
    <property type="taxonomic scope" value="Bacteria"/>
</dbReference>
<dbReference type="Pfam" id="PF04138">
    <property type="entry name" value="GtrA_DPMS_TM"/>
    <property type="match status" value="1"/>
</dbReference>
<dbReference type="EMBL" id="CP003358">
    <property type="protein sequence ID" value="AGB43204.1"/>
    <property type="molecule type" value="Genomic_DNA"/>
</dbReference>
<feature type="transmembrane region" description="Helical" evidence="5">
    <location>
        <begin position="496"/>
        <end position="515"/>
    </location>
</feature>
<keyword evidence="8" id="KW-1185">Reference proteome</keyword>
<evidence type="ECO:0000256" key="5">
    <source>
        <dbReference type="SAM" id="Phobius"/>
    </source>
</evidence>
<gene>
    <name evidence="7" type="ordered locus">Mesau_00716</name>
</gene>
<feature type="transmembrane region" description="Helical" evidence="5">
    <location>
        <begin position="102"/>
        <end position="121"/>
    </location>
</feature>
<evidence type="ECO:0000256" key="4">
    <source>
        <dbReference type="ARBA" id="ARBA00023136"/>
    </source>
</evidence>
<dbReference type="STRING" id="754035.Mesau_00716"/>
<dbReference type="OrthoDB" id="1082056at2"/>
<feature type="transmembrane region" description="Helical" evidence="5">
    <location>
        <begin position="309"/>
        <end position="328"/>
    </location>
</feature>
<dbReference type="KEGG" id="mam:Mesau_00716"/>
<protein>
    <submittedName>
        <fullName evidence="7">Putative membrane protein, required for N-linked glycosylation</fullName>
    </submittedName>
</protein>
<dbReference type="GO" id="GO:0000271">
    <property type="term" value="P:polysaccharide biosynthetic process"/>
    <property type="evidence" value="ECO:0007669"/>
    <property type="project" value="InterPro"/>
</dbReference>
<accession>L0KFN3</accession>
<feature type="transmembrane region" description="Helical" evidence="5">
    <location>
        <begin position="405"/>
        <end position="426"/>
    </location>
</feature>
<proteinExistence type="predicted"/>
<dbReference type="eggNOG" id="COG1287">
    <property type="taxonomic scope" value="Bacteria"/>
</dbReference>
<evidence type="ECO:0000313" key="8">
    <source>
        <dbReference type="Proteomes" id="UP000010998"/>
    </source>
</evidence>
<feature type="transmembrane region" description="Helical" evidence="5">
    <location>
        <begin position="255"/>
        <end position="273"/>
    </location>
</feature>
<sequence>MTDVLPALVQARPFRFMVVGIGAAGSFFALSWLLVSLGVPPFAGSAVAYATAFVVAYRAQRGWTFGAEHDHKVAFPRYLALQAGCAALACLVSQVAVTRFGLSPVAMSALTVVTSTISYLVSRLWVFPARGHGYPGKMTAGHAATPSKDTARPSWRADMLAALLAALVPLTVYAVTGFPQLANPAGDNDSLLQLVEVRDLLAGQGWFDLHQYRMGLDGGFVMHWSRLLDAPLALGVLAVSALTGNVALAEQIVQVAWPALLFWLAVFFLIRAARAFAGGHAVLPAAVVGGAALYYLGIFSPGSLDHHNVQLTLILASLALLLEAPLLRPAALLSGICATLSVAIGMESAPYAGTLGAAVALLFLGNGARERLTARDFGLGAAAVSALVFVATVPASAWTQAQCDTFSIVQFAVAGLAGAGLAAIASWKAASATVAGRLASLGLLGLALAAVVVFLFPQCLASPYANLDPRLKEMWLSHIDEAQPLFQIVTNDPARAVARFATPLVAIILMALRVGHGWRRQDSLVGSLLVMAFLVSAWEVRGSTFSIAFAVIPLAAWIACWRQRAQTSPSNSAALRMAAAWLISVNAIWAGAAGAASSAFQTDAAATGANAADTACLGKASFAALSRMPATTVLSLSNLGSPILAFTGHRVLAGLYHRNVAGNLVALDALLGSDADARTVVERHHVGLVALCRGNAESRLLMARAPDGFLARLMSGDVPVWLEPVAETKGRPLELYRVKPNG</sequence>
<organism evidence="7 8">
    <name type="scientific">Mesorhizobium australicum (strain HAMBI 3006 / LMG 24608 / WSM2073)</name>
    <dbReference type="NCBI Taxonomy" id="754035"/>
    <lineage>
        <taxon>Bacteria</taxon>
        <taxon>Pseudomonadati</taxon>
        <taxon>Pseudomonadota</taxon>
        <taxon>Alphaproteobacteria</taxon>
        <taxon>Hyphomicrobiales</taxon>
        <taxon>Phyllobacteriaceae</taxon>
        <taxon>Mesorhizobium</taxon>
    </lineage>
</organism>
<evidence type="ECO:0000256" key="1">
    <source>
        <dbReference type="ARBA" id="ARBA00004141"/>
    </source>
</evidence>
<feature type="transmembrane region" description="Helical" evidence="5">
    <location>
        <begin position="279"/>
        <end position="297"/>
    </location>
</feature>
<dbReference type="InterPro" id="IPR007267">
    <property type="entry name" value="GtrA_DPMS_TM"/>
</dbReference>
<feature type="transmembrane region" description="Helical" evidence="5">
    <location>
        <begin position="544"/>
        <end position="561"/>
    </location>
</feature>
<dbReference type="RefSeq" id="WP_015314676.1">
    <property type="nucleotide sequence ID" value="NC_019973.1"/>
</dbReference>
<feature type="transmembrane region" description="Helical" evidence="5">
    <location>
        <begin position="41"/>
        <end position="57"/>
    </location>
</feature>
<feature type="transmembrane region" description="Helical" evidence="5">
    <location>
        <begin position="573"/>
        <end position="592"/>
    </location>
</feature>
<feature type="transmembrane region" description="Helical" evidence="5">
    <location>
        <begin position="377"/>
        <end position="399"/>
    </location>
</feature>
<evidence type="ECO:0000256" key="3">
    <source>
        <dbReference type="ARBA" id="ARBA00022989"/>
    </source>
</evidence>
<keyword evidence="4 5" id="KW-0472">Membrane</keyword>
<evidence type="ECO:0000259" key="6">
    <source>
        <dbReference type="Pfam" id="PF04138"/>
    </source>
</evidence>
<feature type="transmembrane region" description="Helical" evidence="5">
    <location>
        <begin position="78"/>
        <end position="96"/>
    </location>
</feature>
<evidence type="ECO:0000313" key="7">
    <source>
        <dbReference type="EMBL" id="AGB43204.1"/>
    </source>
</evidence>
<feature type="transmembrane region" description="Helical" evidence="5">
    <location>
        <begin position="160"/>
        <end position="182"/>
    </location>
</feature>
<feature type="transmembrane region" description="Helical" evidence="5">
    <location>
        <begin position="16"/>
        <end position="35"/>
    </location>
</feature>
<dbReference type="HOGENOM" id="CLU_451183_0_0_5"/>
<reference evidence="8" key="1">
    <citation type="submission" date="2012-02" db="EMBL/GenBank/DDBJ databases">
        <title>Complete sequence of Mesorhizobium australicum WSM2073.</title>
        <authorList>
            <person name="Lucas S."/>
            <person name="Han J."/>
            <person name="Lapidus A."/>
            <person name="Cheng J.-F."/>
            <person name="Goodwin L."/>
            <person name="Pitluck S."/>
            <person name="Peters L."/>
            <person name="Gu W."/>
            <person name="Detter J.C."/>
            <person name="Han C."/>
            <person name="Tapia R."/>
            <person name="Land M."/>
            <person name="Hauser L."/>
            <person name="Kyrpides N."/>
            <person name="Ivanova N."/>
            <person name="Pagani I."/>
            <person name="Reeve W.G."/>
            <person name="Howieson J.G."/>
            <person name="Tiwari R.P."/>
            <person name="O'Hara G.W."/>
            <person name="Atkins C.A."/>
            <person name="Ronson C.W."/>
            <person name="Nandasena K.G."/>
            <person name="Woyke T."/>
        </authorList>
    </citation>
    <scope>NUCLEOTIDE SEQUENCE [LARGE SCALE GENOMIC DNA]</scope>
    <source>
        <strain evidence="8">LMG 24608 / HAMBI 3006 / WSM2073</strain>
    </source>
</reference>
<name>L0KFN3_MESAW</name>
<dbReference type="GeneID" id="90988247"/>
<dbReference type="Proteomes" id="UP000010998">
    <property type="component" value="Chromosome"/>
</dbReference>
<comment type="subcellular location">
    <subcellularLocation>
        <location evidence="1">Membrane</location>
        <topology evidence="1">Multi-pass membrane protein</topology>
    </subcellularLocation>
</comment>
<feature type="domain" description="GtrA/DPMS transmembrane" evidence="6">
    <location>
        <begin position="15"/>
        <end position="127"/>
    </location>
</feature>